<organism evidence="1 2">
    <name type="scientific">Sesamum alatum</name>
    <dbReference type="NCBI Taxonomy" id="300844"/>
    <lineage>
        <taxon>Eukaryota</taxon>
        <taxon>Viridiplantae</taxon>
        <taxon>Streptophyta</taxon>
        <taxon>Embryophyta</taxon>
        <taxon>Tracheophyta</taxon>
        <taxon>Spermatophyta</taxon>
        <taxon>Magnoliopsida</taxon>
        <taxon>eudicotyledons</taxon>
        <taxon>Gunneridae</taxon>
        <taxon>Pentapetalae</taxon>
        <taxon>asterids</taxon>
        <taxon>lamiids</taxon>
        <taxon>Lamiales</taxon>
        <taxon>Pedaliaceae</taxon>
        <taxon>Sesamum</taxon>
    </lineage>
</organism>
<name>A0AAE2C958_9LAMI</name>
<dbReference type="Proteomes" id="UP001293254">
    <property type="component" value="Unassembled WGS sequence"/>
</dbReference>
<dbReference type="EMBL" id="JACGWO010000012">
    <property type="protein sequence ID" value="KAK4413627.1"/>
    <property type="molecule type" value="Genomic_DNA"/>
</dbReference>
<comment type="caution">
    <text evidence="1">The sequence shown here is derived from an EMBL/GenBank/DDBJ whole genome shotgun (WGS) entry which is preliminary data.</text>
</comment>
<accession>A0AAE2C958</accession>
<protein>
    <submittedName>
        <fullName evidence="1">Uncharacterized protein</fullName>
    </submittedName>
</protein>
<evidence type="ECO:0000313" key="2">
    <source>
        <dbReference type="Proteomes" id="UP001293254"/>
    </source>
</evidence>
<dbReference type="AlphaFoldDB" id="A0AAE2C958"/>
<sequence>MSKVLSPHQLAKIMTGNLSQGNKKAISMDMLQTRLNLDQIQQQGNKEITMASLQIMLNLDQIQLQDMNLAIKDLEMQHYWEAMKAETESQRFLKFCKILGKDPKEGPGSHEEFSHEEYFWHYEN</sequence>
<gene>
    <name evidence="1" type="ORF">Salat_2775500</name>
</gene>
<keyword evidence="2" id="KW-1185">Reference proteome</keyword>
<evidence type="ECO:0000313" key="1">
    <source>
        <dbReference type="EMBL" id="KAK4413627.1"/>
    </source>
</evidence>
<proteinExistence type="predicted"/>
<reference evidence="1" key="2">
    <citation type="journal article" date="2024" name="Plant">
        <title>Genomic evolution and insights into agronomic trait innovations of Sesamum species.</title>
        <authorList>
            <person name="Miao H."/>
            <person name="Wang L."/>
            <person name="Qu L."/>
            <person name="Liu H."/>
            <person name="Sun Y."/>
            <person name="Le M."/>
            <person name="Wang Q."/>
            <person name="Wei S."/>
            <person name="Zheng Y."/>
            <person name="Lin W."/>
            <person name="Duan Y."/>
            <person name="Cao H."/>
            <person name="Xiong S."/>
            <person name="Wang X."/>
            <person name="Wei L."/>
            <person name="Li C."/>
            <person name="Ma Q."/>
            <person name="Ju M."/>
            <person name="Zhao R."/>
            <person name="Li G."/>
            <person name="Mu C."/>
            <person name="Tian Q."/>
            <person name="Mei H."/>
            <person name="Zhang T."/>
            <person name="Gao T."/>
            <person name="Zhang H."/>
        </authorList>
    </citation>
    <scope>NUCLEOTIDE SEQUENCE</scope>
    <source>
        <strain evidence="1">3651</strain>
    </source>
</reference>
<reference evidence="1" key="1">
    <citation type="submission" date="2020-06" db="EMBL/GenBank/DDBJ databases">
        <authorList>
            <person name="Li T."/>
            <person name="Hu X."/>
            <person name="Zhang T."/>
            <person name="Song X."/>
            <person name="Zhang H."/>
            <person name="Dai N."/>
            <person name="Sheng W."/>
            <person name="Hou X."/>
            <person name="Wei L."/>
        </authorList>
    </citation>
    <scope>NUCLEOTIDE SEQUENCE</scope>
    <source>
        <strain evidence="1">3651</strain>
        <tissue evidence="1">Leaf</tissue>
    </source>
</reference>